<accession>A0A9D5A9H0</accession>
<dbReference type="Gene3D" id="3.30.190.20">
    <property type="match status" value="1"/>
</dbReference>
<dbReference type="EMBL" id="JAMSHJ010000006">
    <property type="protein sequence ID" value="KAI5399458.1"/>
    <property type="molecule type" value="Genomic_DNA"/>
</dbReference>
<feature type="compositionally biased region" description="Basic and acidic residues" evidence="1">
    <location>
        <begin position="19"/>
        <end position="34"/>
    </location>
</feature>
<evidence type="ECO:0000256" key="1">
    <source>
        <dbReference type="SAM" id="MobiDB-lite"/>
    </source>
</evidence>
<gene>
    <name evidence="2" type="ORF">KIW84_064707</name>
</gene>
<dbReference type="Gramene" id="Psat06G0470700-T1">
    <property type="protein sequence ID" value="KAI5399458.1"/>
    <property type="gene ID" value="KIW84_064707"/>
</dbReference>
<dbReference type="Proteomes" id="UP001058974">
    <property type="component" value="Chromosome 6"/>
</dbReference>
<sequence>MARSMKAKTNGCNGAPSNKKKDNESKKRLIDGNRDVDPQLWHAVTMANAKAKFDETIEAHIKPGIDSKRTELVFEV</sequence>
<name>A0A9D5A9H0_PEA</name>
<dbReference type="AlphaFoldDB" id="A0A9D5A9H0"/>
<organism evidence="2 3">
    <name type="scientific">Pisum sativum</name>
    <name type="common">Garden pea</name>
    <name type="synonym">Lathyrus oleraceus</name>
    <dbReference type="NCBI Taxonomy" id="3888"/>
    <lineage>
        <taxon>Eukaryota</taxon>
        <taxon>Viridiplantae</taxon>
        <taxon>Streptophyta</taxon>
        <taxon>Embryophyta</taxon>
        <taxon>Tracheophyta</taxon>
        <taxon>Spermatophyta</taxon>
        <taxon>Magnoliopsida</taxon>
        <taxon>eudicotyledons</taxon>
        <taxon>Gunneridae</taxon>
        <taxon>Pentapetalae</taxon>
        <taxon>rosids</taxon>
        <taxon>fabids</taxon>
        <taxon>Fabales</taxon>
        <taxon>Fabaceae</taxon>
        <taxon>Papilionoideae</taxon>
        <taxon>50 kb inversion clade</taxon>
        <taxon>NPAAA clade</taxon>
        <taxon>Hologalegina</taxon>
        <taxon>IRL clade</taxon>
        <taxon>Fabeae</taxon>
        <taxon>Lathyrus</taxon>
    </lineage>
</organism>
<evidence type="ECO:0000313" key="3">
    <source>
        <dbReference type="Proteomes" id="UP001058974"/>
    </source>
</evidence>
<proteinExistence type="predicted"/>
<reference evidence="2 3" key="1">
    <citation type="journal article" date="2022" name="Nat. Genet.">
        <title>Improved pea reference genome and pan-genome highlight genomic features and evolutionary characteristics.</title>
        <authorList>
            <person name="Yang T."/>
            <person name="Liu R."/>
            <person name="Luo Y."/>
            <person name="Hu S."/>
            <person name="Wang D."/>
            <person name="Wang C."/>
            <person name="Pandey M.K."/>
            <person name="Ge S."/>
            <person name="Xu Q."/>
            <person name="Li N."/>
            <person name="Li G."/>
            <person name="Huang Y."/>
            <person name="Saxena R.K."/>
            <person name="Ji Y."/>
            <person name="Li M."/>
            <person name="Yan X."/>
            <person name="He Y."/>
            <person name="Liu Y."/>
            <person name="Wang X."/>
            <person name="Xiang C."/>
            <person name="Varshney R.K."/>
            <person name="Ding H."/>
            <person name="Gao S."/>
            <person name="Zong X."/>
        </authorList>
    </citation>
    <scope>NUCLEOTIDE SEQUENCE [LARGE SCALE GENOMIC DNA]</scope>
    <source>
        <strain evidence="2 3">cv. Zhongwan 6</strain>
    </source>
</reference>
<comment type="caution">
    <text evidence="2">The sequence shown here is derived from an EMBL/GenBank/DDBJ whole genome shotgun (WGS) entry which is preliminary data.</text>
</comment>
<protein>
    <submittedName>
        <fullName evidence="2">Uncharacterized protein</fullName>
    </submittedName>
</protein>
<keyword evidence="3" id="KW-1185">Reference proteome</keyword>
<evidence type="ECO:0000313" key="2">
    <source>
        <dbReference type="EMBL" id="KAI5399458.1"/>
    </source>
</evidence>
<feature type="region of interest" description="Disordered" evidence="1">
    <location>
        <begin position="1"/>
        <end position="34"/>
    </location>
</feature>